<gene>
    <name evidence="4" type="ORF">DCCM_4404</name>
</gene>
<organism evidence="4 5">
    <name type="scientific">Desulfocucumis palustris</name>
    <dbReference type="NCBI Taxonomy" id="1898651"/>
    <lineage>
        <taxon>Bacteria</taxon>
        <taxon>Bacillati</taxon>
        <taxon>Bacillota</taxon>
        <taxon>Clostridia</taxon>
        <taxon>Eubacteriales</taxon>
        <taxon>Desulfocucumaceae</taxon>
        <taxon>Desulfocucumis</taxon>
    </lineage>
</organism>
<dbReference type="EMBL" id="BFAV01000157">
    <property type="protein sequence ID" value="GBF35281.1"/>
    <property type="molecule type" value="Genomic_DNA"/>
</dbReference>
<evidence type="ECO:0000259" key="3">
    <source>
        <dbReference type="Pfam" id="PF03358"/>
    </source>
</evidence>
<name>A0A2L2XMV4_9FIRM</name>
<dbReference type="InterPro" id="IPR029039">
    <property type="entry name" value="Flavoprotein-like_sf"/>
</dbReference>
<dbReference type="Pfam" id="PF03358">
    <property type="entry name" value="FMN_red"/>
    <property type="match status" value="1"/>
</dbReference>
<dbReference type="RefSeq" id="WP_104373348.1">
    <property type="nucleotide sequence ID" value="NZ_BFAV01000157.1"/>
</dbReference>
<evidence type="ECO:0000313" key="4">
    <source>
        <dbReference type="EMBL" id="GBF35281.1"/>
    </source>
</evidence>
<comment type="caution">
    <text evidence="4">The sequence shown here is derived from an EMBL/GenBank/DDBJ whole genome shotgun (WGS) entry which is preliminary data.</text>
</comment>
<sequence length="186" mass="20766">MKIVGFMGSPRKNGNTAILLNKVMEGAEKEGTQTTVYYPNDLNLRGCQGCNACKKKGHCVIPDDMQNIYKAIDEADVLIFASPVYMWGMTAQLKLVVDRLYAYMNADYSSRITKPIKFALIFTQHREDQEAFMPYFKSVAGILKVIGFEFIPEILVGSGLHDAGEVKSNNTLLGKAYAYGVRLLTY</sequence>
<accession>A0A2L2XMV4</accession>
<dbReference type="PANTHER" id="PTHR43278">
    <property type="entry name" value="NAD(P)H-DEPENDENT FMN-CONTAINING OXIDOREDUCTASE YWQN-RELATED"/>
    <property type="match status" value="1"/>
</dbReference>
<evidence type="ECO:0000256" key="2">
    <source>
        <dbReference type="ARBA" id="ARBA00022643"/>
    </source>
</evidence>
<dbReference type="OrthoDB" id="6398207at2"/>
<dbReference type="Proteomes" id="UP000239549">
    <property type="component" value="Unassembled WGS sequence"/>
</dbReference>
<reference evidence="5" key="1">
    <citation type="submission" date="2018-02" db="EMBL/GenBank/DDBJ databases">
        <title>Genome sequence of Desulfocucumis palustris strain NAW-5.</title>
        <authorList>
            <person name="Watanabe M."/>
            <person name="Kojima H."/>
            <person name="Fukui M."/>
        </authorList>
    </citation>
    <scope>NUCLEOTIDE SEQUENCE [LARGE SCALE GENOMIC DNA]</scope>
    <source>
        <strain evidence="5">NAW-5</strain>
    </source>
</reference>
<dbReference type="SUPFAM" id="SSF52218">
    <property type="entry name" value="Flavoproteins"/>
    <property type="match status" value="1"/>
</dbReference>
<evidence type="ECO:0000256" key="1">
    <source>
        <dbReference type="ARBA" id="ARBA00022630"/>
    </source>
</evidence>
<dbReference type="AlphaFoldDB" id="A0A2L2XMV4"/>
<dbReference type="InterPro" id="IPR005025">
    <property type="entry name" value="FMN_Rdtase-like_dom"/>
</dbReference>
<feature type="domain" description="NADPH-dependent FMN reductase-like" evidence="3">
    <location>
        <begin position="1"/>
        <end position="106"/>
    </location>
</feature>
<dbReference type="InterPro" id="IPR051796">
    <property type="entry name" value="ISF_SsuE-like"/>
</dbReference>
<protein>
    <submittedName>
        <fullName evidence="4">Iron-sulfur flavoprotein</fullName>
    </submittedName>
</protein>
<evidence type="ECO:0000313" key="5">
    <source>
        <dbReference type="Proteomes" id="UP000239549"/>
    </source>
</evidence>
<keyword evidence="5" id="KW-1185">Reference proteome</keyword>
<keyword evidence="2" id="KW-0288">FMN</keyword>
<dbReference type="PANTHER" id="PTHR43278:SF2">
    <property type="entry name" value="IRON-SULFUR FLAVOPROTEIN"/>
    <property type="match status" value="1"/>
</dbReference>
<keyword evidence="1" id="KW-0285">Flavoprotein</keyword>
<proteinExistence type="predicted"/>
<dbReference type="Gene3D" id="3.40.50.360">
    <property type="match status" value="1"/>
</dbReference>
<dbReference type="GO" id="GO:0016491">
    <property type="term" value="F:oxidoreductase activity"/>
    <property type="evidence" value="ECO:0007669"/>
    <property type="project" value="InterPro"/>
</dbReference>